<feature type="transmembrane region" description="Helical" evidence="6">
    <location>
        <begin position="240"/>
        <end position="262"/>
    </location>
</feature>
<feature type="transmembrane region" description="Helical" evidence="6">
    <location>
        <begin position="169"/>
        <end position="189"/>
    </location>
</feature>
<accession>A0AA88R2C1</accession>
<evidence type="ECO:0000313" key="7">
    <source>
        <dbReference type="EMBL" id="KAK2981529.1"/>
    </source>
</evidence>
<feature type="transmembrane region" description="Helical" evidence="6">
    <location>
        <begin position="462"/>
        <end position="484"/>
    </location>
</feature>
<keyword evidence="5 6" id="KW-0472">Membrane</keyword>
<dbReference type="Proteomes" id="UP001187471">
    <property type="component" value="Unassembled WGS sequence"/>
</dbReference>
<keyword evidence="4 6" id="KW-1133">Transmembrane helix</keyword>
<dbReference type="InterPro" id="IPR002528">
    <property type="entry name" value="MATE_fam"/>
</dbReference>
<feature type="transmembrane region" description="Helical" evidence="6">
    <location>
        <begin position="311"/>
        <end position="340"/>
    </location>
</feature>
<comment type="similarity">
    <text evidence="2 6">Belongs to the multi antimicrobial extrusion (MATE) (TC 2.A.66.1) family.</text>
</comment>
<proteinExistence type="inferred from homology"/>
<comment type="subcellular location">
    <subcellularLocation>
        <location evidence="1">Membrane</location>
        <topology evidence="1">Multi-pass membrane protein</topology>
    </subcellularLocation>
</comment>
<name>A0AA88R2C1_9ASTE</name>
<protein>
    <recommendedName>
        <fullName evidence="6">Protein DETOXIFICATION</fullName>
    </recommendedName>
    <alternativeName>
        <fullName evidence="6">Multidrug and toxic compound extrusion protein</fullName>
    </alternativeName>
</protein>
<dbReference type="InterPro" id="IPR045069">
    <property type="entry name" value="MATE_euk"/>
</dbReference>
<dbReference type="GO" id="GO:0015297">
    <property type="term" value="F:antiporter activity"/>
    <property type="evidence" value="ECO:0007669"/>
    <property type="project" value="InterPro"/>
</dbReference>
<organism evidence="7 8">
    <name type="scientific">Escallonia rubra</name>
    <dbReference type="NCBI Taxonomy" id="112253"/>
    <lineage>
        <taxon>Eukaryota</taxon>
        <taxon>Viridiplantae</taxon>
        <taxon>Streptophyta</taxon>
        <taxon>Embryophyta</taxon>
        <taxon>Tracheophyta</taxon>
        <taxon>Spermatophyta</taxon>
        <taxon>Magnoliopsida</taxon>
        <taxon>eudicotyledons</taxon>
        <taxon>Gunneridae</taxon>
        <taxon>Pentapetalae</taxon>
        <taxon>asterids</taxon>
        <taxon>campanulids</taxon>
        <taxon>Escalloniales</taxon>
        <taxon>Escalloniaceae</taxon>
        <taxon>Escallonia</taxon>
    </lineage>
</organism>
<feature type="transmembrane region" description="Helical" evidence="6">
    <location>
        <begin position="389"/>
        <end position="412"/>
    </location>
</feature>
<dbReference type="AlphaFoldDB" id="A0AA88R2C1"/>
<feature type="transmembrane region" description="Helical" evidence="6">
    <location>
        <begin position="90"/>
        <end position="116"/>
    </location>
</feature>
<evidence type="ECO:0000313" key="8">
    <source>
        <dbReference type="Proteomes" id="UP001187471"/>
    </source>
</evidence>
<comment type="caution">
    <text evidence="7">The sequence shown here is derived from an EMBL/GenBank/DDBJ whole genome shotgun (WGS) entry which is preliminary data.</text>
</comment>
<feature type="transmembrane region" description="Helical" evidence="6">
    <location>
        <begin position="433"/>
        <end position="456"/>
    </location>
</feature>
<evidence type="ECO:0000256" key="2">
    <source>
        <dbReference type="ARBA" id="ARBA00010199"/>
    </source>
</evidence>
<sequence>MSNFLTYSVQYYQPRVRLVVSVSCFFILSSFKTMVTSELLGSSMSDQENEPLVRRTETDALSSSAVEEVLEQAPLAGRWYLRLVGWESRLLWSLSGSSIVVSVFNYMLSFVTLMFTGHLGALELAGASLATVGIQGLAYGIMLGMATAVQTVCGQAYGAKKYGVMGIILQKAIILHLGAAILLSFLYWYSGAALILMGQSKSIAAQGQIFSRGLIIQLYAFTLSCPMQRFLQAQNIVNPLAYMAVGVFLLHVLLTWLAVFVLDYGLLGAALVLSVSWWILVILQGFYILFSPSCKDTWTGLSIEAFKGIWPYFKLTVASALMLCLEIWYFQIIVLISGLLPNPTISLDSISICTNYWNWDLQFMLGLSNAASIRVSNELGAAHPKLAKFSVIVVSTTSILISVFFSAIVLIFRAGLSKLFSSDSDVIEATSKLTPLLAISVFLNGIQPILSGVAVGSGWQALVAYVNLATYYVFGLPIGCLLGFKTKLAAAGIWWGMIIGVALQTATLIFLTSRTDWNVEVAKAADRLKRSESEESLEQVEGF</sequence>
<dbReference type="PANTHER" id="PTHR11206">
    <property type="entry name" value="MULTIDRUG RESISTANCE PROTEIN"/>
    <property type="match status" value="1"/>
</dbReference>
<dbReference type="Pfam" id="PF01554">
    <property type="entry name" value="MatE"/>
    <property type="match status" value="2"/>
</dbReference>
<dbReference type="GO" id="GO:0042910">
    <property type="term" value="F:xenobiotic transmembrane transporter activity"/>
    <property type="evidence" value="ECO:0007669"/>
    <property type="project" value="InterPro"/>
</dbReference>
<gene>
    <name evidence="7" type="ORF">RJ640_026407</name>
</gene>
<feature type="transmembrane region" description="Helical" evidence="6">
    <location>
        <begin position="268"/>
        <end position="290"/>
    </location>
</feature>
<feature type="transmembrane region" description="Helical" evidence="6">
    <location>
        <begin position="491"/>
        <end position="511"/>
    </location>
</feature>
<evidence type="ECO:0000256" key="1">
    <source>
        <dbReference type="ARBA" id="ARBA00004141"/>
    </source>
</evidence>
<evidence type="ECO:0000256" key="5">
    <source>
        <dbReference type="ARBA" id="ARBA00023136"/>
    </source>
</evidence>
<feature type="transmembrane region" description="Helical" evidence="6">
    <location>
        <begin position="136"/>
        <end position="157"/>
    </location>
</feature>
<evidence type="ECO:0000256" key="6">
    <source>
        <dbReference type="RuleBase" id="RU004914"/>
    </source>
</evidence>
<reference evidence="7" key="1">
    <citation type="submission" date="2022-12" db="EMBL/GenBank/DDBJ databases">
        <title>Draft genome assemblies for two species of Escallonia (Escalloniales).</title>
        <authorList>
            <person name="Chanderbali A."/>
            <person name="Dervinis C."/>
            <person name="Anghel I."/>
            <person name="Soltis D."/>
            <person name="Soltis P."/>
            <person name="Zapata F."/>
        </authorList>
    </citation>
    <scope>NUCLEOTIDE SEQUENCE</scope>
    <source>
        <strain evidence="7">UCBG92.1500</strain>
        <tissue evidence="7">Leaf</tissue>
    </source>
</reference>
<dbReference type="EMBL" id="JAVXUO010001513">
    <property type="protein sequence ID" value="KAK2981529.1"/>
    <property type="molecule type" value="Genomic_DNA"/>
</dbReference>
<evidence type="ECO:0000256" key="4">
    <source>
        <dbReference type="ARBA" id="ARBA00022989"/>
    </source>
</evidence>
<keyword evidence="8" id="KW-1185">Reference proteome</keyword>
<dbReference type="GO" id="GO:1990961">
    <property type="term" value="P:xenobiotic detoxification by transmembrane export across the plasma membrane"/>
    <property type="evidence" value="ECO:0007669"/>
    <property type="project" value="InterPro"/>
</dbReference>
<dbReference type="GO" id="GO:0016020">
    <property type="term" value="C:membrane"/>
    <property type="evidence" value="ECO:0007669"/>
    <property type="project" value="UniProtKB-SubCell"/>
</dbReference>
<dbReference type="CDD" id="cd13132">
    <property type="entry name" value="MATE_eukaryotic"/>
    <property type="match status" value="1"/>
</dbReference>
<keyword evidence="3 6" id="KW-0812">Transmembrane</keyword>
<dbReference type="NCBIfam" id="TIGR00797">
    <property type="entry name" value="matE"/>
    <property type="match status" value="1"/>
</dbReference>
<evidence type="ECO:0000256" key="3">
    <source>
        <dbReference type="ARBA" id="ARBA00022692"/>
    </source>
</evidence>